<dbReference type="Gene3D" id="1.25.40.10">
    <property type="entry name" value="Tetratricopeptide repeat domain"/>
    <property type="match status" value="2"/>
</dbReference>
<evidence type="ECO:0000256" key="3">
    <source>
        <dbReference type="ARBA" id="ARBA00022737"/>
    </source>
</evidence>
<keyword evidence="2" id="KW-0963">Cytoplasm</keyword>
<dbReference type="Pfam" id="PF13181">
    <property type="entry name" value="TPR_8"/>
    <property type="match status" value="2"/>
</dbReference>
<proteinExistence type="inferred from homology"/>
<dbReference type="InterPro" id="IPR011990">
    <property type="entry name" value="TPR-like_helical_dom_sf"/>
</dbReference>
<sequence length="433" mass="50981">MRNLKLEHSEIGQLLRRRRKSLGLRLEDLADESISAATISKIERGIPSVSQEMFDCYLSKLGISDLQELVDVQVDQETKEEEIKTKLFMIKSLLDHAGPSIALAKLRSLDISNHPKYLPEVKYLKGKAYFIKQNYEKAKKYFYEAISIVENHNQSIGAMAYCYLGMIEYNQSNLYQAIDYTDLGLNIIEELNDETYKEEKYMLLLNKIIYLEKLDRNSEAFGLLQELWEHKHKIETIQIKLNMYELFALILKKAKLYHQAIRYAKEGIEMARRNKEHSRAFDLWTSLGKIYFEMGELDEAEFCYLTALELRDKVTSKDLLIDTYADLGELYSYQKEWQLAEENLNEALKIGNRYNGFKVAKVLEMKGTLKYHTGQHDEAIHCLEKALQLLQQYGSIRQQQRILLRLSKYCKDKSQEKYYYYLDRLFDTEEELN</sequence>
<reference evidence="8 9" key="1">
    <citation type="submission" date="2016-10" db="EMBL/GenBank/DDBJ databases">
        <authorList>
            <person name="de Groot N.N."/>
        </authorList>
    </citation>
    <scope>NUCLEOTIDE SEQUENCE [LARGE SCALE GENOMIC DNA]</scope>
    <source>
        <strain evidence="8 9">DSM 44778</strain>
    </source>
</reference>
<evidence type="ECO:0000256" key="2">
    <source>
        <dbReference type="ARBA" id="ARBA00022490"/>
    </source>
</evidence>
<keyword evidence="3" id="KW-0677">Repeat</keyword>
<evidence type="ECO:0000313" key="8">
    <source>
        <dbReference type="EMBL" id="SFI85531.1"/>
    </source>
</evidence>
<name>A0A1I3LLC9_9BACL</name>
<feature type="domain" description="HTH cro/C1-type" evidence="7">
    <location>
        <begin position="15"/>
        <end position="69"/>
    </location>
</feature>
<dbReference type="SMART" id="SM00530">
    <property type="entry name" value="HTH_XRE"/>
    <property type="match status" value="1"/>
</dbReference>
<dbReference type="InterPro" id="IPR019734">
    <property type="entry name" value="TPR_rpt"/>
</dbReference>
<dbReference type="InterPro" id="IPR051476">
    <property type="entry name" value="Bac_ResReg_Asp_Phosphatase"/>
</dbReference>
<evidence type="ECO:0000256" key="5">
    <source>
        <dbReference type="ARBA" id="ARBA00038253"/>
    </source>
</evidence>
<dbReference type="Pfam" id="PF13424">
    <property type="entry name" value="TPR_12"/>
    <property type="match status" value="1"/>
</dbReference>
<dbReference type="Pfam" id="PF01381">
    <property type="entry name" value="HTH_3"/>
    <property type="match status" value="1"/>
</dbReference>
<dbReference type="Proteomes" id="UP000199545">
    <property type="component" value="Unassembled WGS sequence"/>
</dbReference>
<dbReference type="PROSITE" id="PS50005">
    <property type="entry name" value="TPR"/>
    <property type="match status" value="4"/>
</dbReference>
<dbReference type="STRING" id="46223.SAMN05421852_102239"/>
<dbReference type="SUPFAM" id="SSF48452">
    <property type="entry name" value="TPR-like"/>
    <property type="match status" value="2"/>
</dbReference>
<protein>
    <submittedName>
        <fullName evidence="8">Tetratricopeptide repeat-containing protein</fullName>
    </submittedName>
</protein>
<dbReference type="InterPro" id="IPR010982">
    <property type="entry name" value="Lambda_DNA-bd_dom_sf"/>
</dbReference>
<organism evidence="8 9">
    <name type="scientific">Thermoflavimicrobium dichotomicum</name>
    <dbReference type="NCBI Taxonomy" id="46223"/>
    <lineage>
        <taxon>Bacteria</taxon>
        <taxon>Bacillati</taxon>
        <taxon>Bacillota</taxon>
        <taxon>Bacilli</taxon>
        <taxon>Bacillales</taxon>
        <taxon>Thermoactinomycetaceae</taxon>
        <taxon>Thermoflavimicrobium</taxon>
    </lineage>
</organism>
<dbReference type="InterPro" id="IPR001387">
    <property type="entry name" value="Cro/C1-type_HTH"/>
</dbReference>
<dbReference type="CDD" id="cd00093">
    <property type="entry name" value="HTH_XRE"/>
    <property type="match status" value="1"/>
</dbReference>
<dbReference type="OrthoDB" id="2470999at2"/>
<dbReference type="PANTHER" id="PTHR46630:SF1">
    <property type="entry name" value="TETRATRICOPEPTIDE REPEAT PROTEIN 29"/>
    <property type="match status" value="1"/>
</dbReference>
<dbReference type="PANTHER" id="PTHR46630">
    <property type="entry name" value="TETRATRICOPEPTIDE REPEAT PROTEIN 29"/>
    <property type="match status" value="1"/>
</dbReference>
<evidence type="ECO:0000256" key="6">
    <source>
        <dbReference type="PROSITE-ProRule" id="PRU00339"/>
    </source>
</evidence>
<gene>
    <name evidence="8" type="ORF">SAMN05421852_102239</name>
</gene>
<keyword evidence="4 6" id="KW-0802">TPR repeat</keyword>
<accession>A0A1I3LLC9</accession>
<dbReference type="GO" id="GO:0003677">
    <property type="term" value="F:DNA binding"/>
    <property type="evidence" value="ECO:0007669"/>
    <property type="project" value="InterPro"/>
</dbReference>
<dbReference type="GO" id="GO:0005737">
    <property type="term" value="C:cytoplasm"/>
    <property type="evidence" value="ECO:0007669"/>
    <property type="project" value="UniProtKB-SubCell"/>
</dbReference>
<dbReference type="AlphaFoldDB" id="A0A1I3LLC9"/>
<dbReference type="PROSITE" id="PS50943">
    <property type="entry name" value="HTH_CROC1"/>
    <property type="match status" value="1"/>
</dbReference>
<evidence type="ECO:0000259" key="7">
    <source>
        <dbReference type="PROSITE" id="PS50943"/>
    </source>
</evidence>
<keyword evidence="9" id="KW-1185">Reference proteome</keyword>
<evidence type="ECO:0000256" key="4">
    <source>
        <dbReference type="ARBA" id="ARBA00022803"/>
    </source>
</evidence>
<dbReference type="EMBL" id="FORR01000002">
    <property type="protein sequence ID" value="SFI85531.1"/>
    <property type="molecule type" value="Genomic_DNA"/>
</dbReference>
<comment type="subcellular location">
    <subcellularLocation>
        <location evidence="1">Cytoplasm</location>
    </subcellularLocation>
</comment>
<dbReference type="SMART" id="SM00028">
    <property type="entry name" value="TPR"/>
    <property type="match status" value="6"/>
</dbReference>
<feature type="repeat" description="TPR" evidence="6">
    <location>
        <begin position="321"/>
        <end position="354"/>
    </location>
</feature>
<feature type="repeat" description="TPR" evidence="6">
    <location>
        <begin position="360"/>
        <end position="393"/>
    </location>
</feature>
<comment type="similarity">
    <text evidence="5">Belongs to the Rap family.</text>
</comment>
<feature type="repeat" description="TPR" evidence="6">
    <location>
        <begin position="281"/>
        <end position="314"/>
    </location>
</feature>
<feature type="repeat" description="TPR" evidence="6">
    <location>
        <begin position="119"/>
        <end position="152"/>
    </location>
</feature>
<evidence type="ECO:0000256" key="1">
    <source>
        <dbReference type="ARBA" id="ARBA00004496"/>
    </source>
</evidence>
<dbReference type="SUPFAM" id="SSF47413">
    <property type="entry name" value="lambda repressor-like DNA-binding domains"/>
    <property type="match status" value="1"/>
</dbReference>
<evidence type="ECO:0000313" key="9">
    <source>
        <dbReference type="Proteomes" id="UP000199545"/>
    </source>
</evidence>
<dbReference type="Gene3D" id="1.10.260.40">
    <property type="entry name" value="lambda repressor-like DNA-binding domains"/>
    <property type="match status" value="1"/>
</dbReference>